<accession>A0A2I0VI89</accession>
<name>A0A2I0VI89_9ASPA</name>
<keyword evidence="3" id="KW-1185">Reference proteome</keyword>
<protein>
    <submittedName>
        <fullName evidence="2">Uncharacterized protein</fullName>
    </submittedName>
</protein>
<dbReference type="EMBL" id="KZ503519">
    <property type="protein sequence ID" value="PKU63135.1"/>
    <property type="molecule type" value="Genomic_DNA"/>
</dbReference>
<sequence>MEKPPCFSRQNSPAQETEEEATGTQEATRNRGAKSHGKVPNSEKQQSTVEAKANFLGIPKAILESQATT</sequence>
<evidence type="ECO:0000313" key="2">
    <source>
        <dbReference type="EMBL" id="PKU63135.1"/>
    </source>
</evidence>
<evidence type="ECO:0000256" key="1">
    <source>
        <dbReference type="SAM" id="MobiDB-lite"/>
    </source>
</evidence>
<reference evidence="2 3" key="2">
    <citation type="journal article" date="2017" name="Nature">
        <title>The Apostasia genome and the evolution of orchids.</title>
        <authorList>
            <person name="Zhang G.Q."/>
            <person name="Liu K.W."/>
            <person name="Li Z."/>
            <person name="Lohaus R."/>
            <person name="Hsiao Y.Y."/>
            <person name="Niu S.C."/>
            <person name="Wang J.Y."/>
            <person name="Lin Y.C."/>
            <person name="Xu Q."/>
            <person name="Chen L.J."/>
            <person name="Yoshida K."/>
            <person name="Fujiwara S."/>
            <person name="Wang Z.W."/>
            <person name="Zhang Y.Q."/>
            <person name="Mitsuda N."/>
            <person name="Wang M."/>
            <person name="Liu G.H."/>
            <person name="Pecoraro L."/>
            <person name="Huang H.X."/>
            <person name="Xiao X.J."/>
            <person name="Lin M."/>
            <person name="Wu X.Y."/>
            <person name="Wu W.L."/>
            <person name="Chen Y.Y."/>
            <person name="Chang S.B."/>
            <person name="Sakamoto S."/>
            <person name="Ohme-Takagi M."/>
            <person name="Yagi M."/>
            <person name="Zeng S.J."/>
            <person name="Shen C.Y."/>
            <person name="Yeh C.M."/>
            <person name="Luo Y.B."/>
            <person name="Tsai W.C."/>
            <person name="Van de Peer Y."/>
            <person name="Liu Z.J."/>
        </authorList>
    </citation>
    <scope>NUCLEOTIDE SEQUENCE [LARGE SCALE GENOMIC DNA]</scope>
    <source>
        <tissue evidence="2">The whole plant</tissue>
    </source>
</reference>
<dbReference type="AlphaFoldDB" id="A0A2I0VI89"/>
<evidence type="ECO:0000313" key="3">
    <source>
        <dbReference type="Proteomes" id="UP000233837"/>
    </source>
</evidence>
<reference evidence="2 3" key="1">
    <citation type="journal article" date="2016" name="Sci. Rep.">
        <title>The Dendrobium catenatum Lindl. genome sequence provides insights into polysaccharide synthase, floral development and adaptive evolution.</title>
        <authorList>
            <person name="Zhang G.Q."/>
            <person name="Xu Q."/>
            <person name="Bian C."/>
            <person name="Tsai W.C."/>
            <person name="Yeh C.M."/>
            <person name="Liu K.W."/>
            <person name="Yoshida K."/>
            <person name="Zhang L.S."/>
            <person name="Chang S.B."/>
            <person name="Chen F."/>
            <person name="Shi Y."/>
            <person name="Su Y.Y."/>
            <person name="Zhang Y.Q."/>
            <person name="Chen L.J."/>
            <person name="Yin Y."/>
            <person name="Lin M."/>
            <person name="Huang H."/>
            <person name="Deng H."/>
            <person name="Wang Z.W."/>
            <person name="Zhu S.L."/>
            <person name="Zhao X."/>
            <person name="Deng C."/>
            <person name="Niu S.C."/>
            <person name="Huang J."/>
            <person name="Wang M."/>
            <person name="Liu G.H."/>
            <person name="Yang H.J."/>
            <person name="Xiao X.J."/>
            <person name="Hsiao Y.Y."/>
            <person name="Wu W.L."/>
            <person name="Chen Y.Y."/>
            <person name="Mitsuda N."/>
            <person name="Ohme-Takagi M."/>
            <person name="Luo Y.B."/>
            <person name="Van de Peer Y."/>
            <person name="Liu Z.J."/>
        </authorList>
    </citation>
    <scope>NUCLEOTIDE SEQUENCE [LARGE SCALE GENOMIC DNA]</scope>
    <source>
        <tissue evidence="2">The whole plant</tissue>
    </source>
</reference>
<dbReference type="Proteomes" id="UP000233837">
    <property type="component" value="Unassembled WGS sequence"/>
</dbReference>
<proteinExistence type="predicted"/>
<feature type="region of interest" description="Disordered" evidence="1">
    <location>
        <begin position="1"/>
        <end position="69"/>
    </location>
</feature>
<organism evidence="2 3">
    <name type="scientific">Dendrobium catenatum</name>
    <dbReference type="NCBI Taxonomy" id="906689"/>
    <lineage>
        <taxon>Eukaryota</taxon>
        <taxon>Viridiplantae</taxon>
        <taxon>Streptophyta</taxon>
        <taxon>Embryophyta</taxon>
        <taxon>Tracheophyta</taxon>
        <taxon>Spermatophyta</taxon>
        <taxon>Magnoliopsida</taxon>
        <taxon>Liliopsida</taxon>
        <taxon>Asparagales</taxon>
        <taxon>Orchidaceae</taxon>
        <taxon>Epidendroideae</taxon>
        <taxon>Malaxideae</taxon>
        <taxon>Dendrobiinae</taxon>
        <taxon>Dendrobium</taxon>
    </lineage>
</organism>
<gene>
    <name evidence="2" type="ORF">MA16_Dca027152</name>
</gene>